<evidence type="ECO:0000256" key="7">
    <source>
        <dbReference type="ARBA" id="ARBA00022729"/>
    </source>
</evidence>
<evidence type="ECO:0000256" key="3">
    <source>
        <dbReference type="ARBA" id="ARBA00019464"/>
    </source>
</evidence>
<keyword evidence="6" id="KW-0964">Secreted</keyword>
<comment type="subcellular location">
    <subcellularLocation>
        <location evidence="1">Secreted</location>
    </subcellularLocation>
</comment>
<dbReference type="Gene3D" id="1.20.1250.10">
    <property type="match status" value="1"/>
</dbReference>
<evidence type="ECO:0000256" key="12">
    <source>
        <dbReference type="ARBA" id="ARBA00045758"/>
    </source>
</evidence>
<evidence type="ECO:0000256" key="8">
    <source>
        <dbReference type="ARBA" id="ARBA00023030"/>
    </source>
</evidence>
<sequence length="261" mass="29143">MTSLSPTAACGLKSSKTAGGSYEHKLQKMPQGTPLTSHQRGRKESSISLYEPAMNSLSTNTFSPVAFSLGLLLVMTTAFPTPVPRGEDSKDDTTSNRPPLTSSEQIENLIKSILLEISDVKNKMCDNHESCKNSKEVLTENNLNLPKLARKDGCFHSGFNQETCLIRITTGLLEFQVYLEYLQNTFEGHAQAMKIGTKALVNILRQKMKNPVEETIPDPTTNTGLLEKMHAQKNWLKTTTIHLILRSLEDFLQFTQRAIRM</sequence>
<evidence type="ECO:0000313" key="15">
    <source>
        <dbReference type="Proteomes" id="UP000527355"/>
    </source>
</evidence>
<keyword evidence="7" id="KW-0732">Signal</keyword>
<dbReference type="AlphaFoldDB" id="A0A7J7V3C3"/>
<reference evidence="14 15" key="1">
    <citation type="journal article" date="2020" name="Nature">
        <title>Six reference-quality genomes reveal evolution of bat adaptations.</title>
        <authorList>
            <person name="Jebb D."/>
            <person name="Huang Z."/>
            <person name="Pippel M."/>
            <person name="Hughes G.M."/>
            <person name="Lavrichenko K."/>
            <person name="Devanna P."/>
            <person name="Winkler S."/>
            <person name="Jermiin L.S."/>
            <person name="Skirmuntt E.C."/>
            <person name="Katzourakis A."/>
            <person name="Burkitt-Gray L."/>
            <person name="Ray D.A."/>
            <person name="Sullivan K.A.M."/>
            <person name="Roscito J.G."/>
            <person name="Kirilenko B.M."/>
            <person name="Davalos L.M."/>
            <person name="Corthals A.P."/>
            <person name="Power M.L."/>
            <person name="Jones G."/>
            <person name="Ransome R.D."/>
            <person name="Dechmann D.K.N."/>
            <person name="Locatelli A.G."/>
            <person name="Puechmaille S.J."/>
            <person name="Fedrigo O."/>
            <person name="Jarvis E.D."/>
            <person name="Hiller M."/>
            <person name="Vernes S.C."/>
            <person name="Myers E.W."/>
            <person name="Teeling E.C."/>
        </authorList>
    </citation>
    <scope>NUCLEOTIDE SEQUENCE [LARGE SCALE GENOMIC DNA]</scope>
    <source>
        <strain evidence="14">MMyoMyo1</strain>
        <tissue evidence="14">Flight muscle</tissue>
    </source>
</reference>
<gene>
    <name evidence="14" type="ORF">mMyoMyo1_006798</name>
</gene>
<comment type="caution">
    <text evidence="14">The sequence shown here is derived from an EMBL/GenBank/DDBJ whole genome shotgun (WGS) entry which is preliminary data.</text>
</comment>
<evidence type="ECO:0000256" key="10">
    <source>
        <dbReference type="ARBA" id="ARBA00023441"/>
    </source>
</evidence>
<dbReference type="PRINTS" id="PR00434">
    <property type="entry name" value="INTERLEUKIN6"/>
</dbReference>
<protein>
    <recommendedName>
        <fullName evidence="3">Interleukin-6</fullName>
    </recommendedName>
</protein>
<dbReference type="InterPro" id="IPR030473">
    <property type="entry name" value="IL6/GCSF/MGF_CS"/>
</dbReference>
<keyword evidence="4" id="KW-0011">Acute phase</keyword>
<keyword evidence="9" id="KW-1015">Disulfide bond</keyword>
<organism evidence="14 15">
    <name type="scientific">Myotis myotis</name>
    <name type="common">Greater mouse-eared bat</name>
    <name type="synonym">Vespertilio myotis</name>
    <dbReference type="NCBI Taxonomy" id="51298"/>
    <lineage>
        <taxon>Eukaryota</taxon>
        <taxon>Metazoa</taxon>
        <taxon>Chordata</taxon>
        <taxon>Craniata</taxon>
        <taxon>Vertebrata</taxon>
        <taxon>Euteleostomi</taxon>
        <taxon>Mammalia</taxon>
        <taxon>Eutheria</taxon>
        <taxon>Laurasiatheria</taxon>
        <taxon>Chiroptera</taxon>
        <taxon>Yangochiroptera</taxon>
        <taxon>Vespertilionidae</taxon>
        <taxon>Myotis</taxon>
    </lineage>
</organism>
<feature type="region of interest" description="Disordered" evidence="13">
    <location>
        <begin position="81"/>
        <end position="102"/>
    </location>
</feature>
<comment type="function">
    <text evidence="10">Cytokine with a wide variety of biological functions in immunity, tissue regeneration, and metabolism. Binds to IL6R, then the complex associates to the signaling subunit IL6ST/gp130 to trigger the intracellular IL6-signaling pathway. The interaction with the membrane-bound IL6R and IL6ST stimulates 'classic signaling', whereas the binding of IL6 and soluble IL6R to IL6ST stimulates 'trans-signaling'. Alternatively, 'cluster signaling' occurs when membrane-bound IL6:IL6R complexes on transmitter cells activate IL6ST receptors on neighboring receiver cells.</text>
</comment>
<dbReference type="VEuPathDB" id="HostDB:GeneID_118666134"/>
<dbReference type="InterPro" id="IPR030474">
    <property type="entry name" value="IL-6/GCSF/MGF"/>
</dbReference>
<dbReference type="SUPFAM" id="SSF47266">
    <property type="entry name" value="4-helical cytokines"/>
    <property type="match status" value="1"/>
</dbReference>
<evidence type="ECO:0000256" key="9">
    <source>
        <dbReference type="ARBA" id="ARBA00023157"/>
    </source>
</evidence>
<keyword evidence="8" id="KW-0339">Growth factor</keyword>
<keyword evidence="5" id="KW-0202">Cytokine</keyword>
<dbReference type="GO" id="GO:0005125">
    <property type="term" value="F:cytokine activity"/>
    <property type="evidence" value="ECO:0007669"/>
    <property type="project" value="UniProtKB-KW"/>
</dbReference>
<evidence type="ECO:0000256" key="13">
    <source>
        <dbReference type="SAM" id="MobiDB-lite"/>
    </source>
</evidence>
<evidence type="ECO:0000256" key="1">
    <source>
        <dbReference type="ARBA" id="ARBA00004613"/>
    </source>
</evidence>
<dbReference type="GO" id="GO:0005896">
    <property type="term" value="C:interleukin-6 receptor complex"/>
    <property type="evidence" value="ECO:0007669"/>
    <property type="project" value="TreeGrafter"/>
</dbReference>
<dbReference type="GO" id="GO:0005615">
    <property type="term" value="C:extracellular space"/>
    <property type="evidence" value="ECO:0007669"/>
    <property type="project" value="UniProtKB-KW"/>
</dbReference>
<dbReference type="GO" id="GO:0046427">
    <property type="term" value="P:positive regulation of receptor signaling pathway via JAK-STAT"/>
    <property type="evidence" value="ECO:0007669"/>
    <property type="project" value="TreeGrafter"/>
</dbReference>
<evidence type="ECO:0000256" key="11">
    <source>
        <dbReference type="ARBA" id="ARBA00023468"/>
    </source>
</evidence>
<dbReference type="GO" id="GO:0006953">
    <property type="term" value="P:acute-phase response"/>
    <property type="evidence" value="ECO:0007669"/>
    <property type="project" value="UniProtKB-KW"/>
</dbReference>
<comment type="subunit">
    <text evidence="11">Component of a hexamer of two molecules each of IL6, IL6R and IL6ST; first binds to IL6R to associate with the signaling subunit IL6ST. Interacts with IL6R (via the N-terminal ectodomain); this interaction may be affected by IL6R-binding with SORL1, hence decreasing IL6 cis signaling. Interacts with SORL1 (via the N-terminal ectodomain); this interaction leads to IL6 internalization and lysosomal degradation. May form a trimeric complex with the soluble SORL1 ectodomain and soluble IL6R receptor; this interaction might stabilize circulating IL6, hence promoting IL6 trans signaling.</text>
</comment>
<dbReference type="GO" id="GO:0030154">
    <property type="term" value="P:cell differentiation"/>
    <property type="evidence" value="ECO:0007669"/>
    <property type="project" value="InterPro"/>
</dbReference>
<keyword evidence="15" id="KW-1185">Reference proteome</keyword>
<dbReference type="PANTHER" id="PTHR48494">
    <property type="entry name" value="INTERLEUKIN-6"/>
    <property type="match status" value="1"/>
</dbReference>
<dbReference type="GO" id="GO:0008083">
    <property type="term" value="F:growth factor activity"/>
    <property type="evidence" value="ECO:0007669"/>
    <property type="project" value="UniProtKB-KW"/>
</dbReference>
<comment type="function">
    <text evidence="12">IL6 is a potent inducer of the acute phase response. Rapid production of IL6 contributes to host defense during infection and tissue injury, but excessive IL6 synthesis is involved in disease pathology. In the innate immune response, is synthesized by myeloid cells, such as macrophages and dendritic cells, upon recognition of pathogens through toll-like receptors (TLRs) at the site of infection or tissue injury. In the adaptive immune response, is required for the differentiation of B cells into immunoglobulin-secreting cells. Plays a major role in the differentiation of CD4(+) T cell subsets. Essential factor for the development of T follicular helper (Tfh) cells that are required for the induction of germinal-center formation. Required to drive naive CD4(+) T cells to the Th17 lineage. Also required for proliferation of myeloma cells and the survival of plasmablast cells.</text>
</comment>
<evidence type="ECO:0000256" key="2">
    <source>
        <dbReference type="ARBA" id="ARBA00007432"/>
    </source>
</evidence>
<evidence type="ECO:0000256" key="6">
    <source>
        <dbReference type="ARBA" id="ARBA00022525"/>
    </source>
</evidence>
<dbReference type="InterPro" id="IPR009079">
    <property type="entry name" value="4_helix_cytokine-like_core"/>
</dbReference>
<dbReference type="Pfam" id="PF00489">
    <property type="entry name" value="IL6"/>
    <property type="match status" value="1"/>
</dbReference>
<dbReference type="PRINTS" id="PR00433">
    <property type="entry name" value="IL6GCSFMGF"/>
</dbReference>
<dbReference type="Proteomes" id="UP000527355">
    <property type="component" value="Unassembled WGS sequence"/>
</dbReference>
<dbReference type="PANTHER" id="PTHR48494:SF1">
    <property type="entry name" value="INTERLEUKIN-6"/>
    <property type="match status" value="1"/>
</dbReference>
<evidence type="ECO:0000313" key="14">
    <source>
        <dbReference type="EMBL" id="KAF6319603.1"/>
    </source>
</evidence>
<accession>A0A7J7V3C3</accession>
<dbReference type="GO" id="GO:0006955">
    <property type="term" value="P:immune response"/>
    <property type="evidence" value="ECO:0007669"/>
    <property type="project" value="InterPro"/>
</dbReference>
<dbReference type="InterPro" id="IPR003574">
    <property type="entry name" value="IL-6-like"/>
</dbReference>
<dbReference type="EMBL" id="JABWUV010000011">
    <property type="protein sequence ID" value="KAF6319603.1"/>
    <property type="molecule type" value="Genomic_DNA"/>
</dbReference>
<dbReference type="SMART" id="SM00126">
    <property type="entry name" value="IL6"/>
    <property type="match status" value="1"/>
</dbReference>
<dbReference type="FunFam" id="1.20.1250.10:FF:000006">
    <property type="entry name" value="Interleukin-6"/>
    <property type="match status" value="1"/>
</dbReference>
<dbReference type="GO" id="GO:0051240">
    <property type="term" value="P:positive regulation of multicellular organismal process"/>
    <property type="evidence" value="ECO:0007669"/>
    <property type="project" value="UniProtKB-ARBA"/>
</dbReference>
<dbReference type="PROSITE" id="PS00254">
    <property type="entry name" value="INTERLEUKIN_6"/>
    <property type="match status" value="1"/>
</dbReference>
<dbReference type="GO" id="GO:0005138">
    <property type="term" value="F:interleukin-6 receptor binding"/>
    <property type="evidence" value="ECO:0007669"/>
    <property type="project" value="InterPro"/>
</dbReference>
<evidence type="ECO:0000256" key="4">
    <source>
        <dbReference type="ARBA" id="ARBA00022486"/>
    </source>
</evidence>
<feature type="region of interest" description="Disordered" evidence="13">
    <location>
        <begin position="1"/>
        <end position="45"/>
    </location>
</feature>
<feature type="compositionally biased region" description="Basic and acidic residues" evidence="13">
    <location>
        <begin position="85"/>
        <end position="94"/>
    </location>
</feature>
<evidence type="ECO:0000256" key="5">
    <source>
        <dbReference type="ARBA" id="ARBA00022514"/>
    </source>
</evidence>
<proteinExistence type="inferred from homology"/>
<comment type="similarity">
    <text evidence="2">Belongs to the IL-6 superfamily.</text>
</comment>
<name>A0A7J7V3C3_MYOMY</name>